<sequence>MHLECSWDKGGASKNDRCNPDKKEYWKDHHAQVNVATSMTDLARQRNPSFVINTADNFYYAGVEDTSDELWSMMFEELYPDESLQIPWLSSLGNHDYGGHDCDFCLWPTTRMEYDPRRGKPCSQAMIDYDTEHGWEWPNPKQVRWVLPMKGKDRWYMKSFKFPKANVTVDVFVIDTNKAHVSSQCFSSCPSRYQSVCVDFFMQLWTRQRAWLLPALENSKADWKLVVGHAPPENFEASLMEEMRDRGVTVFMAGHVHQLRHDRHPSGIEAVISGSGGGYQSAGGGTAYTIHESQDYGFAAMHVEYHQITVEYHNDEGRRLWDPIVIPRVDVVQDSWAGQ</sequence>
<comment type="caution">
    <text evidence="4">The sequence shown here is derived from an EMBL/GenBank/DDBJ whole genome shotgun (WGS) entry which is preliminary data.</text>
</comment>
<dbReference type="Gene3D" id="3.60.21.10">
    <property type="match status" value="1"/>
</dbReference>
<dbReference type="Pfam" id="PF00149">
    <property type="entry name" value="Metallophos"/>
    <property type="match status" value="1"/>
</dbReference>
<keyword evidence="5" id="KW-1185">Reference proteome</keyword>
<dbReference type="SUPFAM" id="SSF56300">
    <property type="entry name" value="Metallo-dependent phosphatases"/>
    <property type="match status" value="1"/>
</dbReference>
<feature type="domain" description="Calcineurin-like phosphoesterase" evidence="3">
    <location>
        <begin position="28"/>
        <end position="258"/>
    </location>
</feature>
<dbReference type="EMBL" id="CAJNDS010002602">
    <property type="protein sequence ID" value="CAE7541019.1"/>
    <property type="molecule type" value="Genomic_DNA"/>
</dbReference>
<dbReference type="AlphaFoldDB" id="A0A812TWW6"/>
<evidence type="ECO:0000259" key="3">
    <source>
        <dbReference type="Pfam" id="PF00149"/>
    </source>
</evidence>
<evidence type="ECO:0000256" key="1">
    <source>
        <dbReference type="ARBA" id="ARBA00022729"/>
    </source>
</evidence>
<evidence type="ECO:0000256" key="2">
    <source>
        <dbReference type="ARBA" id="ARBA00022801"/>
    </source>
</evidence>
<dbReference type="PANTHER" id="PTHR10161">
    <property type="entry name" value="TARTRATE-RESISTANT ACID PHOSPHATASE TYPE 5"/>
    <property type="match status" value="1"/>
</dbReference>
<dbReference type="GO" id="GO:0016787">
    <property type="term" value="F:hydrolase activity"/>
    <property type="evidence" value="ECO:0007669"/>
    <property type="project" value="UniProtKB-KW"/>
</dbReference>
<dbReference type="OrthoDB" id="411211at2759"/>
<dbReference type="InterPro" id="IPR029052">
    <property type="entry name" value="Metallo-depent_PP-like"/>
</dbReference>
<keyword evidence="1" id="KW-0732">Signal</keyword>
<dbReference type="Proteomes" id="UP000604046">
    <property type="component" value="Unassembled WGS sequence"/>
</dbReference>
<dbReference type="InterPro" id="IPR051558">
    <property type="entry name" value="Metallophosphoesterase_PAP"/>
</dbReference>
<name>A0A812TWW6_9DINO</name>
<gene>
    <name evidence="4" type="primary">ACP5</name>
    <name evidence="4" type="ORF">SNAT2548_LOCUS30343</name>
</gene>
<evidence type="ECO:0000313" key="4">
    <source>
        <dbReference type="EMBL" id="CAE7541019.1"/>
    </source>
</evidence>
<evidence type="ECO:0000313" key="5">
    <source>
        <dbReference type="Proteomes" id="UP000604046"/>
    </source>
</evidence>
<protein>
    <submittedName>
        <fullName evidence="4">ACP5 protein</fullName>
    </submittedName>
</protein>
<reference evidence="4" key="1">
    <citation type="submission" date="2021-02" db="EMBL/GenBank/DDBJ databases">
        <authorList>
            <person name="Dougan E. K."/>
            <person name="Rhodes N."/>
            <person name="Thang M."/>
            <person name="Chan C."/>
        </authorList>
    </citation>
    <scope>NUCLEOTIDE SEQUENCE</scope>
</reference>
<dbReference type="InterPro" id="IPR004843">
    <property type="entry name" value="Calcineurin-like_PHP"/>
</dbReference>
<organism evidence="4 5">
    <name type="scientific">Symbiodinium natans</name>
    <dbReference type="NCBI Taxonomy" id="878477"/>
    <lineage>
        <taxon>Eukaryota</taxon>
        <taxon>Sar</taxon>
        <taxon>Alveolata</taxon>
        <taxon>Dinophyceae</taxon>
        <taxon>Suessiales</taxon>
        <taxon>Symbiodiniaceae</taxon>
        <taxon>Symbiodinium</taxon>
    </lineage>
</organism>
<keyword evidence="2" id="KW-0378">Hydrolase</keyword>
<proteinExistence type="predicted"/>
<dbReference type="PANTHER" id="PTHR10161:SF14">
    <property type="entry name" value="TARTRATE-RESISTANT ACID PHOSPHATASE TYPE 5"/>
    <property type="match status" value="1"/>
</dbReference>
<accession>A0A812TWW6</accession>